<reference evidence="2 3" key="1">
    <citation type="submission" date="2016-05" db="EMBL/GenBank/DDBJ databases">
        <title>Microbial solvent formation.</title>
        <authorList>
            <person name="Poehlein A."/>
            <person name="Montoya Solano J.D."/>
            <person name="Flitsch S."/>
            <person name="Krabben P."/>
            <person name="Duerre P."/>
            <person name="Daniel R."/>
        </authorList>
    </citation>
    <scope>NUCLEOTIDE SEQUENCE [LARGE SCALE GENOMIC DNA]</scope>
    <source>
        <strain evidence="2 3">DSM 2619</strain>
    </source>
</reference>
<name>A0A1S8T9G2_9CLOT</name>
<protein>
    <submittedName>
        <fullName evidence="2">Uncharacterized protein</fullName>
    </submittedName>
</protein>
<dbReference type="Proteomes" id="UP000190890">
    <property type="component" value="Unassembled WGS sequence"/>
</dbReference>
<accession>A0A1S8T9G2</accession>
<evidence type="ECO:0000256" key="1">
    <source>
        <dbReference type="SAM" id="MobiDB-lite"/>
    </source>
</evidence>
<sequence length="143" mass="16277">MSDNRIISRSKYVVNGVTRITVENSITKRPYAKTDVSSDKRHNNSNSFNDNLHSKAKKKDDNDNSLSFSNELDNMLRLKSEENSRLVQARFNHNILIEPKPINNPIETELHNKLGQAMGEGKIDTATLTKKIELLNALRNESK</sequence>
<evidence type="ECO:0000313" key="3">
    <source>
        <dbReference type="Proteomes" id="UP000190890"/>
    </source>
</evidence>
<proteinExistence type="predicted"/>
<keyword evidence="3" id="KW-1185">Reference proteome</keyword>
<organism evidence="2 3">
    <name type="scientific">Clostridium puniceum</name>
    <dbReference type="NCBI Taxonomy" id="29367"/>
    <lineage>
        <taxon>Bacteria</taxon>
        <taxon>Bacillati</taxon>
        <taxon>Bacillota</taxon>
        <taxon>Clostridia</taxon>
        <taxon>Eubacteriales</taxon>
        <taxon>Clostridiaceae</taxon>
        <taxon>Clostridium</taxon>
    </lineage>
</organism>
<dbReference type="OrthoDB" id="1912859at2"/>
<dbReference type="RefSeq" id="WP_077848955.1">
    <property type="nucleotide sequence ID" value="NZ_LZZM01000201.1"/>
</dbReference>
<evidence type="ECO:0000313" key="2">
    <source>
        <dbReference type="EMBL" id="OOM74269.1"/>
    </source>
</evidence>
<dbReference type="EMBL" id="LZZM01000201">
    <property type="protein sequence ID" value="OOM74269.1"/>
    <property type="molecule type" value="Genomic_DNA"/>
</dbReference>
<dbReference type="AlphaFoldDB" id="A0A1S8T9G2"/>
<comment type="caution">
    <text evidence="2">The sequence shown here is derived from an EMBL/GenBank/DDBJ whole genome shotgun (WGS) entry which is preliminary data.</text>
</comment>
<feature type="region of interest" description="Disordered" evidence="1">
    <location>
        <begin position="32"/>
        <end position="68"/>
    </location>
</feature>
<gene>
    <name evidence="2" type="ORF">CLPUN_39740</name>
</gene>